<dbReference type="InterPro" id="IPR011009">
    <property type="entry name" value="Kinase-like_dom_sf"/>
</dbReference>
<keyword evidence="3" id="KW-1185">Reference proteome</keyword>
<gene>
    <name evidence="2" type="ORF">ISF26_21200</name>
</gene>
<dbReference type="Proteomes" id="UP001054846">
    <property type="component" value="Chromosome"/>
</dbReference>
<evidence type="ECO:0000313" key="2">
    <source>
        <dbReference type="EMBL" id="UFP94241.1"/>
    </source>
</evidence>
<dbReference type="PANTHER" id="PTHR21064">
    <property type="entry name" value="AMINOGLYCOSIDE PHOSPHOTRANSFERASE DOMAIN-CONTAINING PROTEIN-RELATED"/>
    <property type="match status" value="1"/>
</dbReference>
<feature type="domain" description="Aminoglycoside phosphotransferase" evidence="1">
    <location>
        <begin position="29"/>
        <end position="254"/>
    </location>
</feature>
<evidence type="ECO:0000313" key="3">
    <source>
        <dbReference type="Proteomes" id="UP001054846"/>
    </source>
</evidence>
<dbReference type="EMBL" id="CP063845">
    <property type="protein sequence ID" value="UFP94241.1"/>
    <property type="molecule type" value="Genomic_DNA"/>
</dbReference>
<dbReference type="SUPFAM" id="SSF56112">
    <property type="entry name" value="Protein kinase-like (PK-like)"/>
    <property type="match status" value="1"/>
</dbReference>
<dbReference type="Pfam" id="PF01636">
    <property type="entry name" value="APH"/>
    <property type="match status" value="1"/>
</dbReference>
<reference evidence="2 3" key="1">
    <citation type="journal article" date="2021" name="Genome Biol. Evol.">
        <title>Complete Genome Sequencing of a Novel Gloeobacter Species from a Waterfall Cave in Mexico.</title>
        <authorList>
            <person name="Saw J.H."/>
            <person name="Cardona T."/>
            <person name="Montejano G."/>
        </authorList>
    </citation>
    <scope>NUCLEOTIDE SEQUENCE [LARGE SCALE GENOMIC DNA]</scope>
    <source>
        <strain evidence="2">MG652769</strain>
    </source>
</reference>
<organism evidence="2 3">
    <name type="scientific">Gloeobacter morelensis MG652769</name>
    <dbReference type="NCBI Taxonomy" id="2781736"/>
    <lineage>
        <taxon>Bacteria</taxon>
        <taxon>Bacillati</taxon>
        <taxon>Cyanobacteriota</taxon>
        <taxon>Cyanophyceae</taxon>
        <taxon>Gloeobacterales</taxon>
        <taxon>Gloeobacteraceae</taxon>
        <taxon>Gloeobacter</taxon>
        <taxon>Gloeobacter morelensis</taxon>
    </lineage>
</organism>
<dbReference type="InterPro" id="IPR002575">
    <property type="entry name" value="Aminoglycoside_PTrfase"/>
</dbReference>
<dbReference type="PANTHER" id="PTHR21064:SF5">
    <property type="entry name" value="SLR1880 PROTEIN"/>
    <property type="match status" value="1"/>
</dbReference>
<dbReference type="InterPro" id="IPR050249">
    <property type="entry name" value="Pseudomonas-type_ThrB"/>
</dbReference>
<sequence length="349" mass="39249">MRSMANSDPPWLQSVADAFELGRPLRLARLQIGQIQQTWRLETTGGCYICQSLHPAFAEAVTEDAQAVSAYLRRQGFVIPEFLATRTGELHFEGEGGRWRVMTCLPGVSHRAAPDPAYLRQAGQAAGKMHRLLAGFEHRFRFQLPNFHNTPQIHRQLQACPCDSKVEAEWAYLLESVPALLLPAGLPRQIIHGDLKLTNFLFDERGGVVGIVDLDTFMYHNLYVELGDALRSWCTAGETFDLQLLEASLSGYAQSGAFEALDSTYLVAAVKLITLELAMRYLNDYFDDCYFQWDPAAYPNRREHNLARCRRQIAVYRDLLDKEGLVHRIVQRLLDSASGGVRAALHQGA</sequence>
<name>A0ABY3PKS5_9CYAN</name>
<accession>A0ABY3PKS5</accession>
<evidence type="ECO:0000259" key="1">
    <source>
        <dbReference type="Pfam" id="PF01636"/>
    </source>
</evidence>
<dbReference type="Gene3D" id="3.90.1200.10">
    <property type="match status" value="1"/>
</dbReference>
<dbReference type="Gene3D" id="3.30.200.20">
    <property type="entry name" value="Phosphorylase Kinase, domain 1"/>
    <property type="match status" value="1"/>
</dbReference>
<proteinExistence type="predicted"/>
<protein>
    <submittedName>
        <fullName evidence="2">Aminoglycoside phosphotransferase family protein</fullName>
    </submittedName>
</protein>